<dbReference type="Gene3D" id="1.20.58.220">
    <property type="entry name" value="Phosphate transport system protein phou homolog 2, domain 2"/>
    <property type="match status" value="1"/>
</dbReference>
<evidence type="ECO:0000313" key="10">
    <source>
        <dbReference type="Proteomes" id="UP000238081"/>
    </source>
</evidence>
<feature type="domain" description="PhoU" evidence="8">
    <location>
        <begin position="124"/>
        <end position="207"/>
    </location>
</feature>
<evidence type="ECO:0000256" key="4">
    <source>
        <dbReference type="ARBA" id="ARBA00022448"/>
    </source>
</evidence>
<comment type="caution">
    <text evidence="9">The sequence shown here is derived from an EMBL/GenBank/DDBJ whole genome shotgun (WGS) entry which is preliminary data.</text>
</comment>
<dbReference type="NCBIfam" id="TIGR02135">
    <property type="entry name" value="phoU_full"/>
    <property type="match status" value="1"/>
</dbReference>
<reference evidence="9 10" key="1">
    <citation type="submission" date="2016-01" db="EMBL/GenBank/DDBJ databases">
        <title>Characterization of the Clostridium difficile lineages that are prevalent in Hong Kong and China.</title>
        <authorList>
            <person name="Kwok J.S.-L."/>
            <person name="Lam W.-Y."/>
            <person name="Ip M."/>
            <person name="Chan T.-F."/>
            <person name="Hawkey P.M."/>
            <person name="Tsui S.K.-W."/>
        </authorList>
    </citation>
    <scope>NUCLEOTIDE SEQUENCE [LARGE SCALE GENOMIC DNA]</scope>
    <source>
        <strain evidence="9 10">300064</strain>
    </source>
</reference>
<name>A0A2S7F912_CLOBU</name>
<dbReference type="Proteomes" id="UP000238081">
    <property type="component" value="Unassembled WGS sequence"/>
</dbReference>
<dbReference type="PIRSF" id="PIRSF003107">
    <property type="entry name" value="PhoU"/>
    <property type="match status" value="1"/>
</dbReference>
<dbReference type="AlphaFoldDB" id="A0A2S7F912"/>
<evidence type="ECO:0000256" key="5">
    <source>
        <dbReference type="ARBA" id="ARBA00022490"/>
    </source>
</evidence>
<keyword evidence="6 7" id="KW-0592">Phosphate transport</keyword>
<comment type="subcellular location">
    <subcellularLocation>
        <location evidence="1 7">Cytoplasm</location>
    </subcellularLocation>
</comment>
<comment type="similarity">
    <text evidence="2 7">Belongs to the PhoU family.</text>
</comment>
<dbReference type="GO" id="GO:0006817">
    <property type="term" value="P:phosphate ion transport"/>
    <property type="evidence" value="ECO:0007669"/>
    <property type="project" value="UniProtKB-KW"/>
</dbReference>
<sequence length="220" mass="25386">MSRELQNVRVKNIQKDLIAMSSLVEKQLYESMLCLKNYDLDKIEVVIKNDDAVDNMQKKIEDECVKFIATEQPLASDLRRVFAASKIVTDLERMADHAVDICKLTKKIGRTLSVFNGSLDELWDMDQKVRSMIKASTDVYIKNDSDLAYKICEEDDKVDKLCKSLFESTIKIIKEKEDLVNDGAQLLFIIKYLERVADHVTNICEWTIFSKEGNYVDLNE</sequence>
<keyword evidence="4 7" id="KW-0813">Transport</keyword>
<proteinExistence type="inferred from homology"/>
<dbReference type="InterPro" id="IPR038078">
    <property type="entry name" value="PhoU-like_sf"/>
</dbReference>
<dbReference type="InterPro" id="IPR028366">
    <property type="entry name" value="PhoU"/>
</dbReference>
<evidence type="ECO:0000259" key="8">
    <source>
        <dbReference type="Pfam" id="PF01895"/>
    </source>
</evidence>
<organism evidence="9 10">
    <name type="scientific">Clostridium butyricum</name>
    <dbReference type="NCBI Taxonomy" id="1492"/>
    <lineage>
        <taxon>Bacteria</taxon>
        <taxon>Bacillati</taxon>
        <taxon>Bacillota</taxon>
        <taxon>Clostridia</taxon>
        <taxon>Eubacteriales</taxon>
        <taxon>Clostridiaceae</taxon>
        <taxon>Clostridium</taxon>
    </lineage>
</organism>
<gene>
    <name evidence="9" type="ORF">AWN73_04080</name>
</gene>
<dbReference type="GO" id="GO:0005737">
    <property type="term" value="C:cytoplasm"/>
    <property type="evidence" value="ECO:0007669"/>
    <property type="project" value="UniProtKB-SubCell"/>
</dbReference>
<protein>
    <recommendedName>
        <fullName evidence="7">Phosphate-specific transport system accessory protein PhoU</fullName>
    </recommendedName>
</protein>
<dbReference type="PANTHER" id="PTHR42930">
    <property type="entry name" value="PHOSPHATE-SPECIFIC TRANSPORT SYSTEM ACCESSORY PROTEIN PHOU"/>
    <property type="match status" value="1"/>
</dbReference>
<dbReference type="PANTHER" id="PTHR42930:SF3">
    <property type="entry name" value="PHOSPHATE-SPECIFIC TRANSPORT SYSTEM ACCESSORY PROTEIN PHOU"/>
    <property type="match status" value="1"/>
</dbReference>
<keyword evidence="5 7" id="KW-0963">Cytoplasm</keyword>
<feature type="domain" description="PhoU" evidence="8">
    <location>
        <begin position="19"/>
        <end position="104"/>
    </location>
</feature>
<evidence type="ECO:0000256" key="2">
    <source>
        <dbReference type="ARBA" id="ARBA00008107"/>
    </source>
</evidence>
<dbReference type="SUPFAM" id="SSF109755">
    <property type="entry name" value="PhoU-like"/>
    <property type="match status" value="1"/>
</dbReference>
<evidence type="ECO:0000256" key="6">
    <source>
        <dbReference type="ARBA" id="ARBA00022592"/>
    </source>
</evidence>
<dbReference type="GO" id="GO:0030643">
    <property type="term" value="P:intracellular phosphate ion homeostasis"/>
    <property type="evidence" value="ECO:0007669"/>
    <property type="project" value="InterPro"/>
</dbReference>
<dbReference type="Pfam" id="PF01895">
    <property type="entry name" value="PhoU"/>
    <property type="match status" value="2"/>
</dbReference>
<evidence type="ECO:0000256" key="7">
    <source>
        <dbReference type="PIRNR" id="PIRNR003107"/>
    </source>
</evidence>
<dbReference type="EMBL" id="LRDH01000118">
    <property type="protein sequence ID" value="PPV13722.1"/>
    <property type="molecule type" value="Genomic_DNA"/>
</dbReference>
<comment type="function">
    <text evidence="7">Plays a role in the regulation of phosphate uptake.</text>
</comment>
<comment type="subunit">
    <text evidence="3 7">Homodimer.</text>
</comment>
<evidence type="ECO:0000256" key="3">
    <source>
        <dbReference type="ARBA" id="ARBA00011738"/>
    </source>
</evidence>
<dbReference type="GO" id="GO:0045936">
    <property type="term" value="P:negative regulation of phosphate metabolic process"/>
    <property type="evidence" value="ECO:0007669"/>
    <property type="project" value="InterPro"/>
</dbReference>
<dbReference type="FunFam" id="1.20.58.220:FF:000004">
    <property type="entry name" value="Phosphate-specific transport system accessory protein PhoU"/>
    <property type="match status" value="1"/>
</dbReference>
<evidence type="ECO:0000313" key="9">
    <source>
        <dbReference type="EMBL" id="PPV13722.1"/>
    </source>
</evidence>
<dbReference type="InterPro" id="IPR026022">
    <property type="entry name" value="PhoU_dom"/>
</dbReference>
<accession>A0A2S7F912</accession>
<dbReference type="RefSeq" id="WP_024038928.1">
    <property type="nucleotide sequence ID" value="NZ_CANCWB010000001.1"/>
</dbReference>
<evidence type="ECO:0000256" key="1">
    <source>
        <dbReference type="ARBA" id="ARBA00004496"/>
    </source>
</evidence>